<comment type="caution">
    <text evidence="4">The sequence shown here is derived from an EMBL/GenBank/DDBJ whole genome shotgun (WGS) entry which is preliminary data.</text>
</comment>
<dbReference type="SUPFAM" id="SSF51391">
    <property type="entry name" value="Thiamin phosphate synthase"/>
    <property type="match status" value="1"/>
</dbReference>
<accession>A0A4Q2RIN7</accession>
<protein>
    <submittedName>
        <fullName evidence="4">Thiamine phosphate synthase</fullName>
    </submittedName>
</protein>
<evidence type="ECO:0000313" key="5">
    <source>
        <dbReference type="Proteomes" id="UP000289411"/>
    </source>
</evidence>
<dbReference type="GO" id="GO:0004789">
    <property type="term" value="F:thiamine-phosphate diphosphorylase activity"/>
    <property type="evidence" value="ECO:0007669"/>
    <property type="project" value="TreeGrafter"/>
</dbReference>
<dbReference type="InterPro" id="IPR022998">
    <property type="entry name" value="ThiamineP_synth_TenI"/>
</dbReference>
<comment type="pathway">
    <text evidence="1">Cofactor biosynthesis; thiamine diphosphate biosynthesis.</text>
</comment>
<evidence type="ECO:0000256" key="2">
    <source>
        <dbReference type="ARBA" id="ARBA00022977"/>
    </source>
</evidence>
<keyword evidence="5" id="KW-1185">Reference proteome</keyword>
<dbReference type="Proteomes" id="UP000289411">
    <property type="component" value="Unassembled WGS sequence"/>
</dbReference>
<dbReference type="InterPro" id="IPR013785">
    <property type="entry name" value="Aldolase_TIM"/>
</dbReference>
<dbReference type="AlphaFoldDB" id="A0A4Q2RIN7"/>
<evidence type="ECO:0000256" key="1">
    <source>
        <dbReference type="ARBA" id="ARBA00004948"/>
    </source>
</evidence>
<dbReference type="Pfam" id="PF02581">
    <property type="entry name" value="TMP-TENI"/>
    <property type="match status" value="1"/>
</dbReference>
<reference evidence="4 5" key="1">
    <citation type="submission" date="2018-09" db="EMBL/GenBank/DDBJ databases">
        <authorList>
            <person name="Grouzdev D.S."/>
            <person name="Krutkina M.S."/>
        </authorList>
    </citation>
    <scope>NUCLEOTIDE SEQUENCE [LARGE SCALE GENOMIC DNA]</scope>
    <source>
        <strain evidence="4 5">RmlP001</strain>
    </source>
</reference>
<reference evidence="4 5" key="2">
    <citation type="submission" date="2019-02" db="EMBL/GenBank/DDBJ databases">
        <title>'Lichenibacterium ramalinii' gen. nov. sp. nov., 'Lichenibacterium minor' gen. nov. sp. nov.</title>
        <authorList>
            <person name="Pankratov T."/>
        </authorList>
    </citation>
    <scope>NUCLEOTIDE SEQUENCE [LARGE SCALE GENOMIC DNA]</scope>
    <source>
        <strain evidence="4 5">RmlP001</strain>
    </source>
</reference>
<organism evidence="4 5">
    <name type="scientific">Lichenibacterium ramalinae</name>
    <dbReference type="NCBI Taxonomy" id="2316527"/>
    <lineage>
        <taxon>Bacteria</taxon>
        <taxon>Pseudomonadati</taxon>
        <taxon>Pseudomonadota</taxon>
        <taxon>Alphaproteobacteria</taxon>
        <taxon>Hyphomicrobiales</taxon>
        <taxon>Lichenihabitantaceae</taxon>
        <taxon>Lichenibacterium</taxon>
    </lineage>
</organism>
<dbReference type="PANTHER" id="PTHR20857">
    <property type="entry name" value="THIAMINE-PHOSPHATE PYROPHOSPHORYLASE"/>
    <property type="match status" value="1"/>
</dbReference>
<sequence>MTPLPARLLVVTDRHQAPEPLADRVERLLAAGIRWIWLRDRDLPPAERRALARDLAARVARHGGCLSVGADVALAAAVGAGVQLGAGSDVAAARRVLGSGSLGSRALVGVSAHSLADIGAARRAGADYATLSPVFASASKPGYGPALGLAALRDAAALGLPVLALGGVGAAAARGCLSAGAAGVAVMGEAMRGDGATVEALARI</sequence>
<dbReference type="RefSeq" id="WP_129218607.1">
    <property type="nucleotide sequence ID" value="NZ_QYBC01000005.1"/>
</dbReference>
<dbReference type="InterPro" id="IPR036206">
    <property type="entry name" value="ThiamineP_synth_sf"/>
</dbReference>
<dbReference type="Gene3D" id="3.20.20.70">
    <property type="entry name" value="Aldolase class I"/>
    <property type="match status" value="1"/>
</dbReference>
<feature type="domain" description="Thiamine phosphate synthase/TenI" evidence="3">
    <location>
        <begin position="8"/>
        <end position="188"/>
    </location>
</feature>
<proteinExistence type="predicted"/>
<dbReference type="EMBL" id="QYBC01000005">
    <property type="protein sequence ID" value="RYB06096.1"/>
    <property type="molecule type" value="Genomic_DNA"/>
</dbReference>
<dbReference type="CDD" id="cd00564">
    <property type="entry name" value="TMP_TenI"/>
    <property type="match status" value="1"/>
</dbReference>
<gene>
    <name evidence="4" type="ORF">D3272_07875</name>
</gene>
<evidence type="ECO:0000313" key="4">
    <source>
        <dbReference type="EMBL" id="RYB06096.1"/>
    </source>
</evidence>
<evidence type="ECO:0000259" key="3">
    <source>
        <dbReference type="Pfam" id="PF02581"/>
    </source>
</evidence>
<dbReference type="GO" id="GO:0009228">
    <property type="term" value="P:thiamine biosynthetic process"/>
    <property type="evidence" value="ECO:0007669"/>
    <property type="project" value="UniProtKB-KW"/>
</dbReference>
<keyword evidence="2" id="KW-0784">Thiamine biosynthesis</keyword>
<name>A0A4Q2RIN7_9HYPH</name>
<dbReference type="PANTHER" id="PTHR20857:SF15">
    <property type="entry name" value="THIAMINE-PHOSPHATE SYNTHASE"/>
    <property type="match status" value="1"/>
</dbReference>
<dbReference type="GO" id="GO:0005737">
    <property type="term" value="C:cytoplasm"/>
    <property type="evidence" value="ECO:0007669"/>
    <property type="project" value="TreeGrafter"/>
</dbReference>
<dbReference type="OrthoDB" id="9815348at2"/>